<proteinExistence type="predicted"/>
<accession>A0A9P5TPS9</accession>
<protein>
    <submittedName>
        <fullName evidence="1">Uncharacterized protein</fullName>
    </submittedName>
</protein>
<dbReference type="EMBL" id="JADNYJ010000028">
    <property type="protein sequence ID" value="KAF8903857.1"/>
    <property type="molecule type" value="Genomic_DNA"/>
</dbReference>
<reference evidence="1" key="1">
    <citation type="submission" date="2020-11" db="EMBL/GenBank/DDBJ databases">
        <authorList>
            <consortium name="DOE Joint Genome Institute"/>
            <person name="Ahrendt S."/>
            <person name="Riley R."/>
            <person name="Andreopoulos W."/>
            <person name="LaButti K."/>
            <person name="Pangilinan J."/>
            <person name="Ruiz-duenas F.J."/>
            <person name="Barrasa J.M."/>
            <person name="Sanchez-Garcia M."/>
            <person name="Camarero S."/>
            <person name="Miyauchi S."/>
            <person name="Serrano A."/>
            <person name="Linde D."/>
            <person name="Babiker R."/>
            <person name="Drula E."/>
            <person name="Ayuso-Fernandez I."/>
            <person name="Pacheco R."/>
            <person name="Padilla G."/>
            <person name="Ferreira P."/>
            <person name="Barriuso J."/>
            <person name="Kellner H."/>
            <person name="Castanera R."/>
            <person name="Alfaro M."/>
            <person name="Ramirez L."/>
            <person name="Pisabarro A.G."/>
            <person name="Kuo A."/>
            <person name="Tritt A."/>
            <person name="Lipzen A."/>
            <person name="He G."/>
            <person name="Yan M."/>
            <person name="Ng V."/>
            <person name="Cullen D."/>
            <person name="Martin F."/>
            <person name="Rosso M.-N."/>
            <person name="Henrissat B."/>
            <person name="Hibbett D."/>
            <person name="Martinez A.T."/>
            <person name="Grigoriev I.V."/>
        </authorList>
    </citation>
    <scope>NUCLEOTIDE SEQUENCE</scope>
    <source>
        <strain evidence="1">AH 44721</strain>
    </source>
</reference>
<name>A0A9P5TPS9_GYMJU</name>
<keyword evidence="2" id="KW-1185">Reference proteome</keyword>
<gene>
    <name evidence="1" type="ORF">CPB84DRAFT_1745977</name>
</gene>
<dbReference type="AlphaFoldDB" id="A0A9P5TPS9"/>
<comment type="caution">
    <text evidence="1">The sequence shown here is derived from an EMBL/GenBank/DDBJ whole genome shotgun (WGS) entry which is preliminary data.</text>
</comment>
<dbReference type="Proteomes" id="UP000724874">
    <property type="component" value="Unassembled WGS sequence"/>
</dbReference>
<evidence type="ECO:0000313" key="2">
    <source>
        <dbReference type="Proteomes" id="UP000724874"/>
    </source>
</evidence>
<sequence>MREAGRQCRVQADLRLALLAREVRGGGSVKICRHLPKKKFFKRRGPHPHWWRGSTHIAPPSNEDVGYYRLKIGSPSYCSGWGPDTTGGPREWEAHQVCPRCCLPPFPLPHLQMSWVLSRQSYCSTSLASKSEQKAHLSCHRPATSLICKNEAEVASPSSHYPYCSFNWAGVGGGLAGGDLIMLTSNLQNTMGDGYIPVPVPHLARPSDLVLVLPCEAAALIPTSFL</sequence>
<evidence type="ECO:0000313" key="1">
    <source>
        <dbReference type="EMBL" id="KAF8903857.1"/>
    </source>
</evidence>
<organism evidence="1 2">
    <name type="scientific">Gymnopilus junonius</name>
    <name type="common">Spectacular rustgill mushroom</name>
    <name type="synonym">Gymnopilus spectabilis subsp. junonius</name>
    <dbReference type="NCBI Taxonomy" id="109634"/>
    <lineage>
        <taxon>Eukaryota</taxon>
        <taxon>Fungi</taxon>
        <taxon>Dikarya</taxon>
        <taxon>Basidiomycota</taxon>
        <taxon>Agaricomycotina</taxon>
        <taxon>Agaricomycetes</taxon>
        <taxon>Agaricomycetidae</taxon>
        <taxon>Agaricales</taxon>
        <taxon>Agaricineae</taxon>
        <taxon>Hymenogastraceae</taxon>
        <taxon>Gymnopilus</taxon>
    </lineage>
</organism>